<accession>A0ABR6CKK7</accession>
<dbReference type="Proteomes" id="UP000626697">
    <property type="component" value="Unassembled WGS sequence"/>
</dbReference>
<sequence>MSEKELNLDDSHKKLMELLVSRTLRKYGFKKDSIDLSEKEKKNLKETVELLQKQSQSFINNQNQITEEDVNPITNVYDGEK</sequence>
<evidence type="ECO:0000313" key="3">
    <source>
        <dbReference type="Proteomes" id="UP000626697"/>
    </source>
</evidence>
<feature type="coiled-coil region" evidence="1">
    <location>
        <begin position="34"/>
        <end position="61"/>
    </location>
</feature>
<proteinExistence type="predicted"/>
<name>A0ABR6CKK7_9BACI</name>
<dbReference type="EMBL" id="JACJHX010000001">
    <property type="protein sequence ID" value="MBA9025153.1"/>
    <property type="molecule type" value="Genomic_DNA"/>
</dbReference>
<comment type="caution">
    <text evidence="2">The sequence shown here is derived from an EMBL/GenBank/DDBJ whole genome shotgun (WGS) entry which is preliminary data.</text>
</comment>
<evidence type="ECO:0000256" key="1">
    <source>
        <dbReference type="SAM" id="Coils"/>
    </source>
</evidence>
<keyword evidence="1" id="KW-0175">Coiled coil</keyword>
<reference evidence="2 3" key="1">
    <citation type="submission" date="2020-08" db="EMBL/GenBank/DDBJ databases">
        <title>Genomic Encyclopedia of Type Strains, Phase IV (KMG-IV): sequencing the most valuable type-strain genomes for metagenomic binning, comparative biology and taxonomic classification.</title>
        <authorList>
            <person name="Goeker M."/>
        </authorList>
    </citation>
    <scope>NUCLEOTIDE SEQUENCE [LARGE SCALE GENOMIC DNA]</scope>
    <source>
        <strain evidence="2 3">DSM 105481</strain>
    </source>
</reference>
<dbReference type="RefSeq" id="WP_182501393.1">
    <property type="nucleotide sequence ID" value="NZ_JACJHX010000001.1"/>
</dbReference>
<evidence type="ECO:0000313" key="2">
    <source>
        <dbReference type="EMBL" id="MBA9025153.1"/>
    </source>
</evidence>
<gene>
    <name evidence="2" type="ORF">HNP81_000435</name>
</gene>
<organism evidence="2 3">
    <name type="scientific">Peribacillus huizhouensis</name>
    <dbReference type="NCBI Taxonomy" id="1501239"/>
    <lineage>
        <taxon>Bacteria</taxon>
        <taxon>Bacillati</taxon>
        <taxon>Bacillota</taxon>
        <taxon>Bacilli</taxon>
        <taxon>Bacillales</taxon>
        <taxon>Bacillaceae</taxon>
        <taxon>Peribacillus</taxon>
    </lineage>
</organism>
<keyword evidence="3" id="KW-1185">Reference proteome</keyword>
<protein>
    <submittedName>
        <fullName evidence="2">5-bromo-4-chloroindolyl phosphate hydrolysis protein</fullName>
    </submittedName>
</protein>